<evidence type="ECO:0000313" key="4">
    <source>
        <dbReference type="Proteomes" id="UP000692954"/>
    </source>
</evidence>
<evidence type="ECO:0000313" key="3">
    <source>
        <dbReference type="EMBL" id="CAD8075084.1"/>
    </source>
</evidence>
<evidence type="ECO:0000256" key="1">
    <source>
        <dbReference type="SAM" id="Phobius"/>
    </source>
</evidence>
<keyword evidence="1" id="KW-1133">Transmembrane helix</keyword>
<evidence type="ECO:0000256" key="2">
    <source>
        <dbReference type="SAM" id="SignalP"/>
    </source>
</evidence>
<evidence type="ECO:0008006" key="5">
    <source>
        <dbReference type="Google" id="ProtNLM"/>
    </source>
</evidence>
<name>A0A8S1MIS9_9CILI</name>
<dbReference type="EMBL" id="CAJJDN010000033">
    <property type="protein sequence ID" value="CAD8075084.1"/>
    <property type="molecule type" value="Genomic_DNA"/>
</dbReference>
<feature type="transmembrane region" description="Helical" evidence="1">
    <location>
        <begin position="1342"/>
        <end position="1365"/>
    </location>
</feature>
<keyword evidence="4" id="KW-1185">Reference proteome</keyword>
<organism evidence="3 4">
    <name type="scientific">Paramecium sonneborni</name>
    <dbReference type="NCBI Taxonomy" id="65129"/>
    <lineage>
        <taxon>Eukaryota</taxon>
        <taxon>Sar</taxon>
        <taxon>Alveolata</taxon>
        <taxon>Ciliophora</taxon>
        <taxon>Intramacronucleata</taxon>
        <taxon>Oligohymenophorea</taxon>
        <taxon>Peniculida</taxon>
        <taxon>Parameciidae</taxon>
        <taxon>Paramecium</taxon>
    </lineage>
</organism>
<gene>
    <name evidence="3" type="ORF">PSON_ATCC_30995.1.T0330049</name>
</gene>
<keyword evidence="1" id="KW-0812">Transmembrane</keyword>
<proteinExistence type="predicted"/>
<accession>A0A8S1MIS9</accession>
<keyword evidence="2" id="KW-0732">Signal</keyword>
<keyword evidence="1" id="KW-0472">Membrane</keyword>
<reference evidence="3" key="1">
    <citation type="submission" date="2021-01" db="EMBL/GenBank/DDBJ databases">
        <authorList>
            <consortium name="Genoscope - CEA"/>
            <person name="William W."/>
        </authorList>
    </citation>
    <scope>NUCLEOTIDE SEQUENCE</scope>
</reference>
<dbReference type="Proteomes" id="UP000692954">
    <property type="component" value="Unassembled WGS sequence"/>
</dbReference>
<protein>
    <recommendedName>
        <fullName evidence="5">Transmembrane protein</fullName>
    </recommendedName>
</protein>
<comment type="caution">
    <text evidence="3">The sequence shown here is derived from an EMBL/GenBank/DDBJ whole genome shotgun (WGS) entry which is preliminary data.</text>
</comment>
<dbReference type="OrthoDB" id="298498at2759"/>
<feature type="chain" id="PRO_5035882130" description="Transmembrane protein" evidence="2">
    <location>
        <begin position="21"/>
        <end position="1386"/>
    </location>
</feature>
<sequence length="1386" mass="161553">MLIFLLFQIAYQQCLVNSEAQTNFFKLQNETIRLNLFDYFYGYNLEFSTDSNYELQNVLNQLDFLQLEGIVIDSSLLINQNTKEWMNKIVTLNQINQAFIVYIIGIKNNQLLIQNTLYIPQQQNQVICNEITFLDNQQILVNCYQNFAGLFYYFFYVSQINDIFSWQIFQYTPSILQYQVQIFDLQVAQDNDKNLLIILGKYNQEYLFGVVEIYSYEDLKSQQTLSPIQLFNQSYYRQYKISNQQIYLMNMTNVITVYSLNNFSQTELYNISELIDTKFELLAFDVESSEVENLLIYTTLTGKNLLEITTIDIINFYFVRIDFNQTVIPYLISNQELIALQIGGQYYIYDRINPNIIINTQSQNLIGLNQLPYNLLTYESNELYYYQTLQPQIFITSNVNSTIVLIGTSNEQDGQINCSVTINVTIHGLAPDLYKYEKELPSQIIVKRDKTYLNALNYFSGSLIMVSAEASKDQIDISDPSLQVQLSKKVWNQINGVFSFYSQDFESYATFILQYQYIKDKIKNSQISLRLCDMDLLNYIELEAMECRDYQQIFIINAPINKLQFTDLTNPDEVYFVADIAYSAVVIYKLNQFNAFKSIQAEFVCEPLPIDEQDYFHQITDFYVVGSYLYLILSRIQQIWIYDLQSCNLMNKLTNDFFDGPFFPSSLAGRTIIDQNNKMRQIIFINSLSFVYVIEMFNWIPIYQNKITMDQYTNIKTLSVIKDSIILVVQEKFGQTSIYEYFCSIDQPTNEIKFIKKLPQYGVTINNKFIVASDDSLFYILMNNNYYFVYNPNLSSQDCLLQQLDYIGDYISPIHIPNILKQSNVIIASHTNLVIYSITNPTYILVEQKFILSTFQKEQIEYSIEIQSQISNSQINIEGSFIAYDTLFIGFVNQTQFFQSNPIDQPYIMSSTQITLDFYLGQTIQNNVVSYSLSTPLFDGSPQINSTLKHPLSLHSIIQQTPSDIKQFTFQTQSSNVFAQNLESLYQVFNTEFVELINYQNQFTHCWALIYYTQLSQVISLCSQYQYYTFTVYNQTQNVSQQFQASNKFYFPLKMEYYSQLISTLAIQQGDRTYSILIGQLSNNIFTQNLKIQCLIQSADQILSLDIGDFTIVQINGMFLFLYVCPLLQQIQYATISSSGNTILNQSIMHIQNELPKKATLQEIKFIQFENQSMSFLVTTKEFYSIILTANYSSPNSYIVLSNIVSSQQIAPMQQSFQQRNTYYVNSFLFTTYHDVSIDTYFLALYDLSNPNFTIIYSIDTLRFKSPILYTVQAPYNTVLVMESIPILFSFNYSNQLQLKIHNITQTSYAIPLYINIDQKYGPNDIITLQFQYPQIGQTENWVKYTCIGVGCLYVITLIIIIIALQINQKKKQSSEDMQALELNLR</sequence>
<feature type="signal peptide" evidence="2">
    <location>
        <begin position="1"/>
        <end position="20"/>
    </location>
</feature>